<organism evidence="1 2">
    <name type="scientific">Austropuccinia psidii MF-1</name>
    <dbReference type="NCBI Taxonomy" id="1389203"/>
    <lineage>
        <taxon>Eukaryota</taxon>
        <taxon>Fungi</taxon>
        <taxon>Dikarya</taxon>
        <taxon>Basidiomycota</taxon>
        <taxon>Pucciniomycotina</taxon>
        <taxon>Pucciniomycetes</taxon>
        <taxon>Pucciniales</taxon>
        <taxon>Sphaerophragmiaceae</taxon>
        <taxon>Austropuccinia</taxon>
    </lineage>
</organism>
<comment type="caution">
    <text evidence="1">The sequence shown here is derived from an EMBL/GenBank/DDBJ whole genome shotgun (WGS) entry which is preliminary data.</text>
</comment>
<keyword evidence="2" id="KW-1185">Reference proteome</keyword>
<reference evidence="1" key="1">
    <citation type="submission" date="2021-03" db="EMBL/GenBank/DDBJ databases">
        <title>Draft genome sequence of rust myrtle Austropuccinia psidii MF-1, a brazilian biotype.</title>
        <authorList>
            <person name="Quecine M.C."/>
            <person name="Pachon D.M.R."/>
            <person name="Bonatelli M.L."/>
            <person name="Correr F.H."/>
            <person name="Franceschini L.M."/>
            <person name="Leite T.F."/>
            <person name="Margarido G.R.A."/>
            <person name="Almeida C.A."/>
            <person name="Ferrarezi J.A."/>
            <person name="Labate C.A."/>
        </authorList>
    </citation>
    <scope>NUCLEOTIDE SEQUENCE</scope>
    <source>
        <strain evidence="1">MF-1</strain>
    </source>
</reference>
<gene>
    <name evidence="1" type="ORF">O181_043424</name>
</gene>
<sequence>MAQEIKAICPQFCSKANAVGCMAHTIHLAVHEGLKALGANSGDSITSTDEDNFNPMSISNLVNPPEGLHLQYNSIISKISHSPQRQDNFVTKVNLVNENNKP</sequence>
<dbReference type="AlphaFoldDB" id="A0A9Q3HIE7"/>
<evidence type="ECO:0000313" key="2">
    <source>
        <dbReference type="Proteomes" id="UP000765509"/>
    </source>
</evidence>
<proteinExistence type="predicted"/>
<dbReference type="EMBL" id="AVOT02017532">
    <property type="protein sequence ID" value="MBW0503709.1"/>
    <property type="molecule type" value="Genomic_DNA"/>
</dbReference>
<dbReference type="Proteomes" id="UP000765509">
    <property type="component" value="Unassembled WGS sequence"/>
</dbReference>
<protein>
    <submittedName>
        <fullName evidence="1">Uncharacterized protein</fullName>
    </submittedName>
</protein>
<name>A0A9Q3HIE7_9BASI</name>
<accession>A0A9Q3HIE7</accession>
<evidence type="ECO:0000313" key="1">
    <source>
        <dbReference type="EMBL" id="MBW0503709.1"/>
    </source>
</evidence>